<dbReference type="OrthoDB" id="3239753at2"/>
<name>A0A7L9SM66_9BIFI</name>
<evidence type="ECO:0008006" key="3">
    <source>
        <dbReference type="Google" id="ProtNLM"/>
    </source>
</evidence>
<sequence>MTLQTQSKSPLSPMKRWCLTTGTSYRELAALLGQATSTVCDKVNRRVEWQNRDYVLLRKELGLTYDFIQEVDADDVERVLASASHNEIERCLTNH</sequence>
<gene>
    <name evidence="1" type="ORF">BE0216_02425</name>
</gene>
<dbReference type="AlphaFoldDB" id="A0A7L9SM66"/>
<accession>A0A7L9SM66</accession>
<dbReference type="Proteomes" id="UP000593943">
    <property type="component" value="Chromosome"/>
</dbReference>
<protein>
    <recommendedName>
        <fullName evidence="3">XRE family transcriptional regulator</fullName>
    </recommendedName>
</protein>
<keyword evidence="2" id="KW-1185">Reference proteome</keyword>
<reference evidence="1 2" key="1">
    <citation type="submission" date="2020-10" db="EMBL/GenBank/DDBJ databases">
        <title>Genome sequencing of Bifidobacterium eulemuris_DSMZ_100216.</title>
        <authorList>
            <person name="Kim J."/>
        </authorList>
    </citation>
    <scope>NUCLEOTIDE SEQUENCE [LARGE SCALE GENOMIC DNA]</scope>
    <source>
        <strain evidence="1 2">DSM 100216</strain>
    </source>
</reference>
<dbReference type="EMBL" id="CP062938">
    <property type="protein sequence ID" value="QOL31438.1"/>
    <property type="molecule type" value="Genomic_DNA"/>
</dbReference>
<proteinExistence type="predicted"/>
<evidence type="ECO:0000313" key="1">
    <source>
        <dbReference type="EMBL" id="QOL31438.1"/>
    </source>
</evidence>
<organism evidence="1 2">
    <name type="scientific">Bifidobacterium eulemuris</name>
    <dbReference type="NCBI Taxonomy" id="1765219"/>
    <lineage>
        <taxon>Bacteria</taxon>
        <taxon>Bacillati</taxon>
        <taxon>Actinomycetota</taxon>
        <taxon>Actinomycetes</taxon>
        <taxon>Bifidobacteriales</taxon>
        <taxon>Bifidobacteriaceae</taxon>
        <taxon>Bifidobacterium</taxon>
    </lineage>
</organism>
<evidence type="ECO:0000313" key="2">
    <source>
        <dbReference type="Proteomes" id="UP000593943"/>
    </source>
</evidence>
<dbReference type="RefSeq" id="WP_072724115.1">
    <property type="nucleotide sequence ID" value="NZ_CP062938.1"/>
</dbReference>
<dbReference type="KEGG" id="beu:BE0216_02425"/>